<evidence type="ECO:0008006" key="3">
    <source>
        <dbReference type="Google" id="ProtNLM"/>
    </source>
</evidence>
<accession>A0A803MDZ6</accession>
<dbReference type="SMR" id="A0A803MDZ6"/>
<dbReference type="GO" id="GO:0009738">
    <property type="term" value="P:abscisic acid-activated signaling pathway"/>
    <property type="evidence" value="ECO:0007669"/>
    <property type="project" value="TreeGrafter"/>
</dbReference>
<dbReference type="InterPro" id="IPR023393">
    <property type="entry name" value="START-like_dom_sf"/>
</dbReference>
<dbReference type="GO" id="GO:0005634">
    <property type="term" value="C:nucleus"/>
    <property type="evidence" value="ECO:0007669"/>
    <property type="project" value="TreeGrafter"/>
</dbReference>
<name>A0A803MDZ6_CHEQI</name>
<dbReference type="Gramene" id="AUR62027689-RA">
    <property type="protein sequence ID" value="AUR62027689-RA:cds"/>
    <property type="gene ID" value="AUR62027689"/>
</dbReference>
<dbReference type="Gene3D" id="3.30.530.20">
    <property type="match status" value="1"/>
</dbReference>
<reference evidence="1" key="2">
    <citation type="submission" date="2021-03" db="UniProtKB">
        <authorList>
            <consortium name="EnsemblPlants"/>
        </authorList>
    </citation>
    <scope>IDENTIFICATION</scope>
</reference>
<evidence type="ECO:0000313" key="2">
    <source>
        <dbReference type="Proteomes" id="UP000596660"/>
    </source>
</evidence>
<dbReference type="InterPro" id="IPR050279">
    <property type="entry name" value="Plant_def-hormone_signal"/>
</dbReference>
<dbReference type="AlphaFoldDB" id="A0A803MDZ6"/>
<keyword evidence="2" id="KW-1185">Reference proteome</keyword>
<dbReference type="GO" id="GO:0004864">
    <property type="term" value="F:protein phosphatase inhibitor activity"/>
    <property type="evidence" value="ECO:0007669"/>
    <property type="project" value="TreeGrafter"/>
</dbReference>
<organism evidence="1 2">
    <name type="scientific">Chenopodium quinoa</name>
    <name type="common">Quinoa</name>
    <dbReference type="NCBI Taxonomy" id="63459"/>
    <lineage>
        <taxon>Eukaryota</taxon>
        <taxon>Viridiplantae</taxon>
        <taxon>Streptophyta</taxon>
        <taxon>Embryophyta</taxon>
        <taxon>Tracheophyta</taxon>
        <taxon>Spermatophyta</taxon>
        <taxon>Magnoliopsida</taxon>
        <taxon>eudicotyledons</taxon>
        <taxon>Gunneridae</taxon>
        <taxon>Pentapetalae</taxon>
        <taxon>Caryophyllales</taxon>
        <taxon>Chenopodiaceae</taxon>
        <taxon>Chenopodioideae</taxon>
        <taxon>Atripliceae</taxon>
        <taxon>Chenopodium</taxon>
    </lineage>
</organism>
<proteinExistence type="predicted"/>
<dbReference type="OMA" id="MFIRTSY"/>
<dbReference type="GO" id="GO:0005737">
    <property type="term" value="C:cytoplasm"/>
    <property type="evidence" value="ECO:0007669"/>
    <property type="project" value="TreeGrafter"/>
</dbReference>
<dbReference type="GO" id="GO:0038023">
    <property type="term" value="F:signaling receptor activity"/>
    <property type="evidence" value="ECO:0007669"/>
    <property type="project" value="TreeGrafter"/>
</dbReference>
<dbReference type="EnsemblPlants" id="AUR62027689-RA">
    <property type="protein sequence ID" value="AUR62027689-RA:cds"/>
    <property type="gene ID" value="AUR62027689"/>
</dbReference>
<evidence type="ECO:0000313" key="1">
    <source>
        <dbReference type="EnsemblPlants" id="AUR62027689-RA:cds"/>
    </source>
</evidence>
<dbReference type="Proteomes" id="UP000596660">
    <property type="component" value="Unplaced"/>
</dbReference>
<dbReference type="PANTHER" id="PTHR31213">
    <property type="entry name" value="OS08G0374000 PROTEIN-RELATED"/>
    <property type="match status" value="1"/>
</dbReference>
<dbReference type="PANTHER" id="PTHR31213:SF82">
    <property type="entry name" value="ABSCISIC ACID RECEPTOR PYL11-RELATED"/>
    <property type="match status" value="1"/>
</dbReference>
<sequence>MFIRTSYSTSSSNVVGTFRHITFVAEFPSTLSIERLDELNDEKHVMVFSVVGGDHSCRIPNYRGTISLVEECNEKSGGQKRTIVTEKYTVNVPEDSNEEETRYLVDTLVGFNSQVFS</sequence>
<dbReference type="GO" id="GO:0010427">
    <property type="term" value="F:abscisic acid binding"/>
    <property type="evidence" value="ECO:0007669"/>
    <property type="project" value="TreeGrafter"/>
</dbReference>
<dbReference type="SUPFAM" id="SSF55961">
    <property type="entry name" value="Bet v1-like"/>
    <property type="match status" value="1"/>
</dbReference>
<protein>
    <recommendedName>
        <fullName evidence="3">Bet v I/Major latex protein domain-containing protein</fullName>
    </recommendedName>
</protein>
<reference evidence="1" key="1">
    <citation type="journal article" date="2017" name="Nature">
        <title>The genome of Chenopodium quinoa.</title>
        <authorList>
            <person name="Jarvis D.E."/>
            <person name="Ho Y.S."/>
            <person name="Lightfoot D.J."/>
            <person name="Schmoeckel S.M."/>
            <person name="Li B."/>
            <person name="Borm T.J.A."/>
            <person name="Ohyanagi H."/>
            <person name="Mineta K."/>
            <person name="Michell C.T."/>
            <person name="Saber N."/>
            <person name="Kharbatia N.M."/>
            <person name="Rupper R.R."/>
            <person name="Sharp A.R."/>
            <person name="Dally N."/>
            <person name="Boughton B.A."/>
            <person name="Woo Y.H."/>
            <person name="Gao G."/>
            <person name="Schijlen E.G.W.M."/>
            <person name="Guo X."/>
            <person name="Momin A.A."/>
            <person name="Negrao S."/>
            <person name="Al-Babili S."/>
            <person name="Gehring C."/>
            <person name="Roessner U."/>
            <person name="Jung C."/>
            <person name="Murphy K."/>
            <person name="Arold S.T."/>
            <person name="Gojobori T."/>
            <person name="van der Linden C.G."/>
            <person name="van Loo E.N."/>
            <person name="Jellen E.N."/>
            <person name="Maughan P.J."/>
            <person name="Tester M."/>
        </authorList>
    </citation>
    <scope>NUCLEOTIDE SEQUENCE [LARGE SCALE GENOMIC DNA]</scope>
    <source>
        <strain evidence="1">cv. PI 614886</strain>
    </source>
</reference>